<dbReference type="Gene3D" id="3.40.630.40">
    <property type="entry name" value="Zn-dependent exopeptidases"/>
    <property type="match status" value="1"/>
</dbReference>
<keyword evidence="2" id="KW-1185">Reference proteome</keyword>
<reference evidence="1" key="1">
    <citation type="submission" date="2021-08" db="EMBL/GenBank/DDBJ databases">
        <title>Sphingopyxis panaciterrulae sp. nov., isolated from the surface water of the Yellow Sea.</title>
        <authorList>
            <person name="Gao Z."/>
            <person name="Zhang D."/>
            <person name="Zhang A."/>
        </authorList>
    </citation>
    <scope>NUCLEOTIDE SEQUENCE</scope>
    <source>
        <strain evidence="1">XHP0097</strain>
    </source>
</reference>
<name>A0ABS7MFQ3_9SPHN</name>
<organism evidence="1 2">
    <name type="scientific">Sphingopyxis jiangsuensis</name>
    <dbReference type="NCBI Taxonomy" id="2871171"/>
    <lineage>
        <taxon>Bacteria</taxon>
        <taxon>Pseudomonadati</taxon>
        <taxon>Pseudomonadota</taxon>
        <taxon>Alphaproteobacteria</taxon>
        <taxon>Sphingomonadales</taxon>
        <taxon>Sphingomonadaceae</taxon>
        <taxon>Sphingopyxis</taxon>
    </lineage>
</organism>
<gene>
    <name evidence="1" type="ORF">K5P26_07090</name>
</gene>
<protein>
    <submittedName>
        <fullName evidence="1">N-formylglutamate amidohydrolase</fullName>
    </submittedName>
</protein>
<evidence type="ECO:0000313" key="1">
    <source>
        <dbReference type="EMBL" id="MBY4636901.1"/>
    </source>
</evidence>
<dbReference type="EMBL" id="JAILXK010000001">
    <property type="protein sequence ID" value="MBY4636901.1"/>
    <property type="molecule type" value="Genomic_DNA"/>
</dbReference>
<dbReference type="Pfam" id="PF05013">
    <property type="entry name" value="FGase"/>
    <property type="match status" value="1"/>
</dbReference>
<dbReference type="InterPro" id="IPR007709">
    <property type="entry name" value="N-FG_amidohydro"/>
</dbReference>
<comment type="caution">
    <text evidence="1">The sequence shown here is derived from an EMBL/GenBank/DDBJ whole genome shotgun (WGS) entry which is preliminary data.</text>
</comment>
<dbReference type="SUPFAM" id="SSF53187">
    <property type="entry name" value="Zn-dependent exopeptidases"/>
    <property type="match status" value="1"/>
</dbReference>
<evidence type="ECO:0000313" key="2">
    <source>
        <dbReference type="Proteomes" id="UP001166571"/>
    </source>
</evidence>
<proteinExistence type="predicted"/>
<sequence length="291" mass="31397">MALSSPPDSAIAVHRPETIGPVVVSVPHAGRIYPPEILRAARVDRSALERLEDRWCDRIAARTVASGATMVEALWARAVADCNRGEGQMAPGEVAPALRPQFSAPGRKERAGLGVVPTRLAQSGVLWSRPIDRASFEWRLDSFHRPYHRALTDTLDAARQRFGHAVLIDLHSMPTIPALQPGHGAQIVVGDRFGASCGDWLAELVVGWAERLGVEVTRNLPYAGGHIVRTHGEPARGIHAVQIEIDRSLYLDGDNALDAARLERLADWFGALVVAASGVAPGAENWPLAAE</sequence>
<accession>A0ABS7MFQ3</accession>
<dbReference type="Proteomes" id="UP001166571">
    <property type="component" value="Unassembled WGS sequence"/>
</dbReference>